<organism evidence="2 3">
    <name type="scientific">Candidatus Pantoea deserta</name>
    <dbReference type="NCBI Taxonomy" id="1869313"/>
    <lineage>
        <taxon>Bacteria</taxon>
        <taxon>Pseudomonadati</taxon>
        <taxon>Pseudomonadota</taxon>
        <taxon>Gammaproteobacteria</taxon>
        <taxon>Enterobacterales</taxon>
        <taxon>Erwiniaceae</taxon>
        <taxon>Pantoea</taxon>
    </lineage>
</organism>
<dbReference type="Proteomes" id="UP000281332">
    <property type="component" value="Unassembled WGS sequence"/>
</dbReference>
<proteinExistence type="predicted"/>
<feature type="domain" description="DnaT DNA-binding" evidence="1">
    <location>
        <begin position="83"/>
        <end position="150"/>
    </location>
</feature>
<dbReference type="Gene3D" id="1.10.8.1180">
    <property type="match status" value="1"/>
</dbReference>
<dbReference type="InterPro" id="IPR040480">
    <property type="entry name" value="DnaT_DNA_bind"/>
</dbReference>
<dbReference type="AlphaFoldDB" id="A0A3N4NX58"/>
<comment type="caution">
    <text evidence="2">The sequence shown here is derived from an EMBL/GenBank/DDBJ whole genome shotgun (WGS) entry which is preliminary data.</text>
</comment>
<gene>
    <name evidence="2" type="ORF">BBB56_17795</name>
</gene>
<reference evidence="2 3" key="1">
    <citation type="submission" date="2018-11" db="EMBL/GenBank/DDBJ databases">
        <title>Whole genome sequencing of Pantoea sp. RIT388.</title>
        <authorList>
            <person name="Gan H.M."/>
            <person name="Hudson A.O."/>
        </authorList>
    </citation>
    <scope>NUCLEOTIDE SEQUENCE [LARGE SCALE GENOMIC DNA]</scope>
    <source>
        <strain evidence="2 3">RIT388</strain>
    </source>
</reference>
<evidence type="ECO:0000313" key="3">
    <source>
        <dbReference type="Proteomes" id="UP000281332"/>
    </source>
</evidence>
<evidence type="ECO:0000259" key="1">
    <source>
        <dbReference type="Pfam" id="PF17948"/>
    </source>
</evidence>
<keyword evidence="3" id="KW-1185">Reference proteome</keyword>
<name>A0A3N4NX58_9GAMM</name>
<dbReference type="Pfam" id="PF17948">
    <property type="entry name" value="DnaT"/>
    <property type="match status" value="1"/>
</dbReference>
<sequence length="177" mass="20183">MQGADAEALIKSIQLQANQDDGVTRYVTQSVTPRHNATVTRCNASALMQRNATGVTQRYAPQQIPPAQVSHSATTSEPPEHKFVMFDEWQPSPAFIETASRIGIKISCHPDRLQLADFVHYWMAENVAHYQSQWEMKLARYVEKGRRQLASKRFRERRDFTLVAEMDYSIPKGFRGG</sequence>
<accession>A0A3N4NX58</accession>
<evidence type="ECO:0000313" key="2">
    <source>
        <dbReference type="EMBL" id="RPD96800.1"/>
    </source>
</evidence>
<dbReference type="EMBL" id="RMVG01000016">
    <property type="protein sequence ID" value="RPD96800.1"/>
    <property type="molecule type" value="Genomic_DNA"/>
</dbReference>
<protein>
    <recommendedName>
        <fullName evidence="1">DnaT DNA-binding domain-containing protein</fullName>
    </recommendedName>
</protein>